<dbReference type="InterPro" id="IPR050109">
    <property type="entry name" value="HTH-type_TetR-like_transc_reg"/>
</dbReference>
<feature type="DNA-binding region" description="H-T-H motif" evidence="4">
    <location>
        <begin position="50"/>
        <end position="69"/>
    </location>
</feature>
<dbReference type="PROSITE" id="PS50977">
    <property type="entry name" value="HTH_TETR_2"/>
    <property type="match status" value="1"/>
</dbReference>
<evidence type="ECO:0000256" key="2">
    <source>
        <dbReference type="ARBA" id="ARBA00023125"/>
    </source>
</evidence>
<accession>A0A916TFK0</accession>
<dbReference type="Pfam" id="PF02909">
    <property type="entry name" value="TetR_C_1"/>
    <property type="match status" value="1"/>
</dbReference>
<dbReference type="InterPro" id="IPR001647">
    <property type="entry name" value="HTH_TetR"/>
</dbReference>
<dbReference type="InterPro" id="IPR009057">
    <property type="entry name" value="Homeodomain-like_sf"/>
</dbReference>
<gene>
    <name evidence="7" type="ORF">GCM10011492_36390</name>
</gene>
<dbReference type="GO" id="GO:0045892">
    <property type="term" value="P:negative regulation of DNA-templated transcription"/>
    <property type="evidence" value="ECO:0007669"/>
    <property type="project" value="InterPro"/>
</dbReference>
<feature type="compositionally biased region" description="Pro residues" evidence="5">
    <location>
        <begin position="1"/>
        <end position="11"/>
    </location>
</feature>
<name>A0A916TFK0_9MICO</name>
<dbReference type="AlphaFoldDB" id="A0A916TFK0"/>
<dbReference type="InterPro" id="IPR036271">
    <property type="entry name" value="Tet_transcr_reg_TetR-rel_C_sf"/>
</dbReference>
<dbReference type="EMBL" id="BMHI01000005">
    <property type="protein sequence ID" value="GGB42139.1"/>
    <property type="molecule type" value="Genomic_DNA"/>
</dbReference>
<dbReference type="GO" id="GO:0000976">
    <property type="term" value="F:transcription cis-regulatory region binding"/>
    <property type="evidence" value="ECO:0007669"/>
    <property type="project" value="TreeGrafter"/>
</dbReference>
<comment type="caution">
    <text evidence="7">The sequence shown here is derived from an EMBL/GenBank/DDBJ whole genome shotgun (WGS) entry which is preliminary data.</text>
</comment>
<evidence type="ECO:0000259" key="6">
    <source>
        <dbReference type="PROSITE" id="PS50977"/>
    </source>
</evidence>
<dbReference type="PANTHER" id="PTHR30055:SF151">
    <property type="entry name" value="TRANSCRIPTIONAL REGULATORY PROTEIN"/>
    <property type="match status" value="1"/>
</dbReference>
<evidence type="ECO:0000313" key="8">
    <source>
        <dbReference type="Proteomes" id="UP000636793"/>
    </source>
</evidence>
<feature type="domain" description="HTH tetR-type" evidence="6">
    <location>
        <begin position="27"/>
        <end position="87"/>
    </location>
</feature>
<keyword evidence="1" id="KW-0805">Transcription regulation</keyword>
<reference evidence="7" key="2">
    <citation type="submission" date="2020-09" db="EMBL/GenBank/DDBJ databases">
        <authorList>
            <person name="Sun Q."/>
            <person name="Zhou Y."/>
        </authorList>
    </citation>
    <scope>NUCLEOTIDE SEQUENCE</scope>
    <source>
        <strain evidence="7">CGMCC 1.15085</strain>
    </source>
</reference>
<dbReference type="Gene3D" id="1.10.357.10">
    <property type="entry name" value="Tetracycline Repressor, domain 2"/>
    <property type="match status" value="1"/>
</dbReference>
<evidence type="ECO:0000256" key="4">
    <source>
        <dbReference type="PROSITE-ProRule" id="PRU00335"/>
    </source>
</evidence>
<dbReference type="SUPFAM" id="SSF46689">
    <property type="entry name" value="Homeodomain-like"/>
    <property type="match status" value="1"/>
</dbReference>
<sequence>MPMDELPPAPWRQPKKAARPKRTDKPALSREAIVAKALDIIDAEGVDAVSMRRVATEFGTGAASLYAHVAGKSELLAAAYELALTEVDDPDPDQPWQDMLREFAWGMYQLLRRHRDLAKLSFADIPTGPRALDGVEKMLSTMIDQGVSPRDATWLFDRLALYIGADAFEGHVLRERFGAADGDDAAALKAGTEWIEQVRGYFAQLPPERYPTVTANLDVMMNGDSEERFSFGVEVLIAGIEARNPASRAKR</sequence>
<dbReference type="GO" id="GO:0003700">
    <property type="term" value="F:DNA-binding transcription factor activity"/>
    <property type="evidence" value="ECO:0007669"/>
    <property type="project" value="TreeGrafter"/>
</dbReference>
<keyword evidence="2 4" id="KW-0238">DNA-binding</keyword>
<dbReference type="Pfam" id="PF00440">
    <property type="entry name" value="TetR_N"/>
    <property type="match status" value="1"/>
</dbReference>
<keyword evidence="3" id="KW-0804">Transcription</keyword>
<protein>
    <submittedName>
        <fullName evidence="7">Transcriptional regulator</fullName>
    </submittedName>
</protein>
<evidence type="ECO:0000256" key="1">
    <source>
        <dbReference type="ARBA" id="ARBA00023015"/>
    </source>
</evidence>
<proteinExistence type="predicted"/>
<organism evidence="7 8">
    <name type="scientific">Flexivirga endophytica</name>
    <dbReference type="NCBI Taxonomy" id="1849103"/>
    <lineage>
        <taxon>Bacteria</taxon>
        <taxon>Bacillati</taxon>
        <taxon>Actinomycetota</taxon>
        <taxon>Actinomycetes</taxon>
        <taxon>Micrococcales</taxon>
        <taxon>Dermacoccaceae</taxon>
        <taxon>Flexivirga</taxon>
    </lineage>
</organism>
<evidence type="ECO:0000313" key="7">
    <source>
        <dbReference type="EMBL" id="GGB42139.1"/>
    </source>
</evidence>
<dbReference type="SUPFAM" id="SSF48498">
    <property type="entry name" value="Tetracyclin repressor-like, C-terminal domain"/>
    <property type="match status" value="1"/>
</dbReference>
<dbReference type="Proteomes" id="UP000636793">
    <property type="component" value="Unassembled WGS sequence"/>
</dbReference>
<keyword evidence="8" id="KW-1185">Reference proteome</keyword>
<evidence type="ECO:0000256" key="3">
    <source>
        <dbReference type="ARBA" id="ARBA00023163"/>
    </source>
</evidence>
<dbReference type="InterPro" id="IPR004111">
    <property type="entry name" value="Repressor_TetR_C"/>
</dbReference>
<evidence type="ECO:0000256" key="5">
    <source>
        <dbReference type="SAM" id="MobiDB-lite"/>
    </source>
</evidence>
<dbReference type="PANTHER" id="PTHR30055">
    <property type="entry name" value="HTH-TYPE TRANSCRIPTIONAL REGULATOR RUTR"/>
    <property type="match status" value="1"/>
</dbReference>
<reference evidence="7" key="1">
    <citation type="journal article" date="2014" name="Int. J. Syst. Evol. Microbiol.">
        <title>Complete genome sequence of Corynebacterium casei LMG S-19264T (=DSM 44701T), isolated from a smear-ripened cheese.</title>
        <authorList>
            <consortium name="US DOE Joint Genome Institute (JGI-PGF)"/>
            <person name="Walter F."/>
            <person name="Albersmeier A."/>
            <person name="Kalinowski J."/>
            <person name="Ruckert C."/>
        </authorList>
    </citation>
    <scope>NUCLEOTIDE SEQUENCE</scope>
    <source>
        <strain evidence="7">CGMCC 1.15085</strain>
    </source>
</reference>
<feature type="region of interest" description="Disordered" evidence="5">
    <location>
        <begin position="1"/>
        <end position="27"/>
    </location>
</feature>
<dbReference type="RefSeq" id="WP_188838431.1">
    <property type="nucleotide sequence ID" value="NZ_BMHI01000005.1"/>
</dbReference>